<protein>
    <recommendedName>
        <fullName evidence="4">Transmembrane protein</fullName>
    </recommendedName>
</protein>
<organism evidence="2 3">
    <name type="scientific">Hirschia baltica (strain ATCC 49814 / DSM 5838 / IFAM 1418)</name>
    <dbReference type="NCBI Taxonomy" id="582402"/>
    <lineage>
        <taxon>Bacteria</taxon>
        <taxon>Pseudomonadati</taxon>
        <taxon>Pseudomonadota</taxon>
        <taxon>Alphaproteobacteria</taxon>
        <taxon>Hyphomonadales</taxon>
        <taxon>Hyphomonadaceae</taxon>
        <taxon>Hirschia</taxon>
    </lineage>
</organism>
<dbReference type="RefSeq" id="WP_015828058.1">
    <property type="nucleotide sequence ID" value="NC_012982.1"/>
</dbReference>
<feature type="transmembrane region" description="Helical" evidence="1">
    <location>
        <begin position="137"/>
        <end position="161"/>
    </location>
</feature>
<gene>
    <name evidence="2" type="ordered locus">Hbal_2228</name>
</gene>
<evidence type="ECO:0000313" key="2">
    <source>
        <dbReference type="EMBL" id="ACT59908.1"/>
    </source>
</evidence>
<evidence type="ECO:0000313" key="3">
    <source>
        <dbReference type="Proteomes" id="UP000002745"/>
    </source>
</evidence>
<keyword evidence="1" id="KW-0472">Membrane</keyword>
<keyword evidence="3" id="KW-1185">Reference proteome</keyword>
<dbReference type="eggNOG" id="ENOG5033A9A">
    <property type="taxonomic scope" value="Bacteria"/>
</dbReference>
<dbReference type="HOGENOM" id="CLU_124376_0_0_5"/>
<name>C6XMJ4_HIRBI</name>
<sequence length="174" mass="19764">MDFLPDLIDWAWARHHNEWSWYIRPLIIIAFCAAAWFRRPVLLIALGLFFPLSAIVFPAPENPKPYVVEFLESERQMLEALSLFGFIGFVVLVVVFLGLLAAALWRRSFWTGVLVANLGGVLKLIVSILLWQDVGDAAILPTIITALIFNAVALGFWWRFVKQNKQPISSKPLD</sequence>
<keyword evidence="1" id="KW-0812">Transmembrane</keyword>
<dbReference type="OrthoDB" id="3425563at2"/>
<evidence type="ECO:0008006" key="4">
    <source>
        <dbReference type="Google" id="ProtNLM"/>
    </source>
</evidence>
<proteinExistence type="predicted"/>
<feature type="transmembrane region" description="Helical" evidence="1">
    <location>
        <begin position="80"/>
        <end position="102"/>
    </location>
</feature>
<feature type="transmembrane region" description="Helical" evidence="1">
    <location>
        <begin position="20"/>
        <end position="37"/>
    </location>
</feature>
<dbReference type="STRING" id="582402.Hbal_2228"/>
<keyword evidence="1" id="KW-1133">Transmembrane helix</keyword>
<dbReference type="Proteomes" id="UP000002745">
    <property type="component" value="Chromosome"/>
</dbReference>
<dbReference type="AlphaFoldDB" id="C6XMJ4"/>
<reference evidence="3" key="1">
    <citation type="journal article" date="2011" name="J. Bacteriol.">
        <title>Genome sequences of eight morphologically diverse alphaproteobacteria.</title>
        <authorList>
            <consortium name="US DOE Joint Genome Institute"/>
            <person name="Brown P.J."/>
            <person name="Kysela D.T."/>
            <person name="Buechlein A."/>
            <person name="Hemmerich C."/>
            <person name="Brun Y.V."/>
        </authorList>
    </citation>
    <scope>NUCLEOTIDE SEQUENCE [LARGE SCALE GENOMIC DNA]</scope>
    <source>
        <strain evidence="3">ATCC 49814 / DSM 5838 / IFAM 1418</strain>
    </source>
</reference>
<evidence type="ECO:0000256" key="1">
    <source>
        <dbReference type="SAM" id="Phobius"/>
    </source>
</evidence>
<dbReference type="EMBL" id="CP001678">
    <property type="protein sequence ID" value="ACT59908.1"/>
    <property type="molecule type" value="Genomic_DNA"/>
</dbReference>
<feature type="transmembrane region" description="Helical" evidence="1">
    <location>
        <begin position="109"/>
        <end position="131"/>
    </location>
</feature>
<accession>C6XMJ4</accession>
<dbReference type="KEGG" id="hba:Hbal_2228"/>
<feature type="transmembrane region" description="Helical" evidence="1">
    <location>
        <begin position="42"/>
        <end position="60"/>
    </location>
</feature>